<dbReference type="GO" id="GO:0006313">
    <property type="term" value="P:DNA transposition"/>
    <property type="evidence" value="ECO:0007669"/>
    <property type="project" value="InterPro"/>
</dbReference>
<protein>
    <submittedName>
        <fullName evidence="2">Uncharacterized protein LOC114342320</fullName>
    </submittedName>
</protein>
<name>A0A6P7GYQ8_DIAVI</name>
<dbReference type="InterPro" id="IPR002492">
    <property type="entry name" value="Transposase_Tc1-like"/>
</dbReference>
<evidence type="ECO:0000259" key="1">
    <source>
        <dbReference type="Pfam" id="PF01498"/>
    </source>
</evidence>
<dbReference type="AlphaFoldDB" id="A0A6P7GYQ8"/>
<gene>
    <name evidence="2" type="primary">LOC114342320</name>
</gene>
<dbReference type="RefSeq" id="XP_028148920.1">
    <property type="nucleotide sequence ID" value="XM_028293119.1"/>
</dbReference>
<accession>A0A6P7GYQ8</accession>
<dbReference type="GO" id="GO:0015074">
    <property type="term" value="P:DNA integration"/>
    <property type="evidence" value="ECO:0007669"/>
    <property type="project" value="InterPro"/>
</dbReference>
<dbReference type="GO" id="GO:0003677">
    <property type="term" value="F:DNA binding"/>
    <property type="evidence" value="ECO:0007669"/>
    <property type="project" value="InterPro"/>
</dbReference>
<dbReference type="Gene3D" id="3.30.420.10">
    <property type="entry name" value="Ribonuclease H-like superfamily/Ribonuclease H"/>
    <property type="match status" value="1"/>
</dbReference>
<proteinExistence type="predicted"/>
<organism evidence="2">
    <name type="scientific">Diabrotica virgifera virgifera</name>
    <name type="common">western corn rootworm</name>
    <dbReference type="NCBI Taxonomy" id="50390"/>
    <lineage>
        <taxon>Eukaryota</taxon>
        <taxon>Metazoa</taxon>
        <taxon>Ecdysozoa</taxon>
        <taxon>Arthropoda</taxon>
        <taxon>Hexapoda</taxon>
        <taxon>Insecta</taxon>
        <taxon>Pterygota</taxon>
        <taxon>Neoptera</taxon>
        <taxon>Endopterygota</taxon>
        <taxon>Coleoptera</taxon>
        <taxon>Polyphaga</taxon>
        <taxon>Cucujiformia</taxon>
        <taxon>Chrysomeloidea</taxon>
        <taxon>Chrysomelidae</taxon>
        <taxon>Galerucinae</taxon>
        <taxon>Diabroticina</taxon>
        <taxon>Diabroticites</taxon>
        <taxon>Diabrotica</taxon>
    </lineage>
</organism>
<dbReference type="Pfam" id="PF01498">
    <property type="entry name" value="HTH_Tnp_Tc3_2"/>
    <property type="match status" value="1"/>
</dbReference>
<feature type="domain" description="Transposase Tc1-like" evidence="1">
    <location>
        <begin position="77"/>
        <end position="145"/>
    </location>
</feature>
<evidence type="ECO:0000313" key="2">
    <source>
        <dbReference type="RefSeq" id="XP_028148920.1"/>
    </source>
</evidence>
<dbReference type="InParanoid" id="A0A6P7GYQ8"/>
<dbReference type="InterPro" id="IPR036397">
    <property type="entry name" value="RNaseH_sf"/>
</dbReference>
<sequence length="181" mass="21371">MLHRPLYEVRKCITDGYHTRQAVALLREVLSQRVVANRLKSQSPVSRVYRRYQDTGYYVRRQEGGHKRITREINGRFLISKSLRNRHLAGANLKEELREVRGVITSVWIVRKRLKAANLTPKRVAMGPKLTAPQKHRRLEFARDDLDWDGYQWSQVLFSDESRTCLPGNDKRRRVYTRQGK</sequence>
<reference evidence="2" key="1">
    <citation type="submission" date="2025-08" db="UniProtKB">
        <authorList>
            <consortium name="RefSeq"/>
        </authorList>
    </citation>
    <scope>IDENTIFICATION</scope>
    <source>
        <tissue evidence="2">Whole insect</tissue>
    </source>
</reference>